<name>A0ABR4FQB0_9EURO</name>
<reference evidence="1 2" key="1">
    <citation type="submission" date="2024-07" db="EMBL/GenBank/DDBJ databases">
        <title>Section-level genome sequencing and comparative genomics of Aspergillus sections Usti and Cavernicolus.</title>
        <authorList>
            <consortium name="Lawrence Berkeley National Laboratory"/>
            <person name="Nybo J.L."/>
            <person name="Vesth T.C."/>
            <person name="Theobald S."/>
            <person name="Frisvad J.C."/>
            <person name="Larsen T.O."/>
            <person name="Kjaerboelling I."/>
            <person name="Rothschild-Mancinelli K."/>
            <person name="Lyhne E.K."/>
            <person name="Kogle M.E."/>
            <person name="Barry K."/>
            <person name="Clum A."/>
            <person name="Na H."/>
            <person name="Ledsgaard L."/>
            <person name="Lin J."/>
            <person name="Lipzen A."/>
            <person name="Kuo A."/>
            <person name="Riley R."/>
            <person name="Mondo S."/>
            <person name="Labutti K."/>
            <person name="Haridas S."/>
            <person name="Pangalinan J."/>
            <person name="Salamov A.A."/>
            <person name="Simmons B.A."/>
            <person name="Magnuson J.K."/>
            <person name="Chen J."/>
            <person name="Drula E."/>
            <person name="Henrissat B."/>
            <person name="Wiebenga A."/>
            <person name="Lubbers R.J."/>
            <person name="Gomes A.C."/>
            <person name="Makela M.R."/>
            <person name="Stajich J."/>
            <person name="Grigoriev I.V."/>
            <person name="Mortensen U.H."/>
            <person name="De Vries R.P."/>
            <person name="Baker S.E."/>
            <person name="Andersen M.R."/>
        </authorList>
    </citation>
    <scope>NUCLEOTIDE SEQUENCE [LARGE SCALE GENOMIC DNA]</scope>
    <source>
        <strain evidence="1 2">CBS 209.92</strain>
    </source>
</reference>
<dbReference type="Proteomes" id="UP001610563">
    <property type="component" value="Unassembled WGS sequence"/>
</dbReference>
<keyword evidence="2" id="KW-1185">Reference proteome</keyword>
<accession>A0ABR4FQB0</accession>
<comment type="caution">
    <text evidence="1">The sequence shown here is derived from an EMBL/GenBank/DDBJ whole genome shotgun (WGS) entry which is preliminary data.</text>
</comment>
<gene>
    <name evidence="1" type="ORF">BJX66DRAFT_314895</name>
</gene>
<evidence type="ECO:0000313" key="1">
    <source>
        <dbReference type="EMBL" id="KAL2785453.1"/>
    </source>
</evidence>
<evidence type="ECO:0000313" key="2">
    <source>
        <dbReference type="Proteomes" id="UP001610563"/>
    </source>
</evidence>
<organism evidence="1 2">
    <name type="scientific">Aspergillus keveii</name>
    <dbReference type="NCBI Taxonomy" id="714993"/>
    <lineage>
        <taxon>Eukaryota</taxon>
        <taxon>Fungi</taxon>
        <taxon>Dikarya</taxon>
        <taxon>Ascomycota</taxon>
        <taxon>Pezizomycotina</taxon>
        <taxon>Eurotiomycetes</taxon>
        <taxon>Eurotiomycetidae</taxon>
        <taxon>Eurotiales</taxon>
        <taxon>Aspergillaceae</taxon>
        <taxon>Aspergillus</taxon>
        <taxon>Aspergillus subgen. Nidulantes</taxon>
    </lineage>
</organism>
<sequence>MVLQTLQLYPLPTSIQMLTITLTPPAAYRTGDLVTGKVIYIPPTADTSRLATSKSDPIRLLVQLTGHTETHVRSVHHSRAELLQLPFINLYSADTELSCPFSFPFPGTCVAVGLVSPLPPSFTGCVEEEVGKKKLSLEGAVKYAISASIWIQTRHEGDIYEVKGVKSIMVCEQSVPVTYRRAAKSIQDGTRRIVMPQTIQRRRPFTTMHQTCAVRSLDLLLDRRGSSSSSPEPLKKKKDVPAQIPHFDFDIFLLTPIYGVLDQEMEFMVNILPAPKTSTAPLIPQFRARRYGVQLVAITRFSTLRARSGGKFEVAEKNTVHDIEDSNWNVLLSSENGYTARLTVSMPAADVIPPAFSTNGISRRYELHVEVVVECAGKTFPVSRWNPIEVIDLEGCEFPGHVIIR</sequence>
<evidence type="ECO:0008006" key="3">
    <source>
        <dbReference type="Google" id="ProtNLM"/>
    </source>
</evidence>
<dbReference type="EMBL" id="JBFTWV010000144">
    <property type="protein sequence ID" value="KAL2785453.1"/>
    <property type="molecule type" value="Genomic_DNA"/>
</dbReference>
<proteinExistence type="predicted"/>
<protein>
    <recommendedName>
        <fullName evidence="3">Arrestin-like N-terminal domain-containing protein</fullName>
    </recommendedName>
</protein>